<dbReference type="EMBL" id="JBBNAF010000010">
    <property type="protein sequence ID" value="KAK9107373.1"/>
    <property type="molecule type" value="Genomic_DNA"/>
</dbReference>
<dbReference type="AlphaFoldDB" id="A0AAP0FGM4"/>
<protein>
    <submittedName>
        <fullName evidence="1">Uncharacterized protein</fullName>
    </submittedName>
</protein>
<organism evidence="1 2">
    <name type="scientific">Stephania yunnanensis</name>
    <dbReference type="NCBI Taxonomy" id="152371"/>
    <lineage>
        <taxon>Eukaryota</taxon>
        <taxon>Viridiplantae</taxon>
        <taxon>Streptophyta</taxon>
        <taxon>Embryophyta</taxon>
        <taxon>Tracheophyta</taxon>
        <taxon>Spermatophyta</taxon>
        <taxon>Magnoliopsida</taxon>
        <taxon>Ranunculales</taxon>
        <taxon>Menispermaceae</taxon>
        <taxon>Menispermoideae</taxon>
        <taxon>Cissampelideae</taxon>
        <taxon>Stephania</taxon>
    </lineage>
</organism>
<comment type="caution">
    <text evidence="1">The sequence shown here is derived from an EMBL/GenBank/DDBJ whole genome shotgun (WGS) entry which is preliminary data.</text>
</comment>
<reference evidence="1 2" key="1">
    <citation type="submission" date="2024-01" db="EMBL/GenBank/DDBJ databases">
        <title>Genome assemblies of Stephania.</title>
        <authorList>
            <person name="Yang L."/>
        </authorList>
    </citation>
    <scope>NUCLEOTIDE SEQUENCE [LARGE SCALE GENOMIC DNA]</scope>
    <source>
        <strain evidence="1">YNDBR</strain>
        <tissue evidence="1">Leaf</tissue>
    </source>
</reference>
<sequence>MEQRLIFVTISYDKSFIGPHYMNKKKLFKNCKFSFHDVVSKECSLSYLLNYESYLYVLLDLGHFYIPFTNKNHASITFH</sequence>
<dbReference type="Proteomes" id="UP001420932">
    <property type="component" value="Unassembled WGS sequence"/>
</dbReference>
<accession>A0AAP0FGM4</accession>
<evidence type="ECO:0000313" key="1">
    <source>
        <dbReference type="EMBL" id="KAK9107373.1"/>
    </source>
</evidence>
<keyword evidence="2" id="KW-1185">Reference proteome</keyword>
<proteinExistence type="predicted"/>
<name>A0AAP0FGM4_9MAGN</name>
<evidence type="ECO:0000313" key="2">
    <source>
        <dbReference type="Proteomes" id="UP001420932"/>
    </source>
</evidence>
<gene>
    <name evidence="1" type="ORF">Syun_023384</name>
</gene>